<reference evidence="2 3" key="1">
    <citation type="submission" date="2022-12" db="EMBL/GenBank/DDBJ databases">
        <title>Metagenome assembled genome from gulf of manar.</title>
        <authorList>
            <person name="Kohli P."/>
            <person name="Pk S."/>
            <person name="Venkata Ramana C."/>
            <person name="Sasikala C."/>
        </authorList>
    </citation>
    <scope>NUCLEOTIDE SEQUENCE [LARGE SCALE GENOMIC DNA]</scope>
    <source>
        <strain evidence="2">JB008</strain>
    </source>
</reference>
<dbReference type="EMBL" id="JAQQAL010000051">
    <property type="protein sequence ID" value="MDC7228596.1"/>
    <property type="molecule type" value="Genomic_DNA"/>
</dbReference>
<comment type="caution">
    <text evidence="2">The sequence shown here is derived from an EMBL/GenBank/DDBJ whole genome shotgun (WGS) entry which is preliminary data.</text>
</comment>
<feature type="region of interest" description="Disordered" evidence="1">
    <location>
        <begin position="20"/>
        <end position="109"/>
    </location>
</feature>
<protein>
    <submittedName>
        <fullName evidence="2">Uncharacterized protein</fullName>
    </submittedName>
</protein>
<evidence type="ECO:0000313" key="3">
    <source>
        <dbReference type="Proteomes" id="UP001221217"/>
    </source>
</evidence>
<sequence>MSVSPLDLQTLYSNLKIVGQQQASERGAEIAQQDKQAEESARAADEKDHKVGETKDVETGTEKINEDEQNKREGKSGKEQEKPEEKEEEKVEKNYFEDPDIGHNIDISG</sequence>
<gene>
    <name evidence="2" type="ORF">PQJ61_17675</name>
</gene>
<dbReference type="Proteomes" id="UP001221217">
    <property type="component" value="Unassembled WGS sequence"/>
</dbReference>
<dbReference type="AlphaFoldDB" id="A0AAJ1IKD7"/>
<evidence type="ECO:0000313" key="2">
    <source>
        <dbReference type="EMBL" id="MDC7228596.1"/>
    </source>
</evidence>
<organism evidence="2 3">
    <name type="scientific">Candidatus Thalassospirochaeta sargassi</name>
    <dbReference type="NCBI Taxonomy" id="3119039"/>
    <lineage>
        <taxon>Bacteria</taxon>
        <taxon>Pseudomonadati</taxon>
        <taxon>Spirochaetota</taxon>
        <taxon>Spirochaetia</taxon>
        <taxon>Spirochaetales</taxon>
        <taxon>Spirochaetaceae</taxon>
        <taxon>Candidatus Thalassospirochaeta</taxon>
    </lineage>
</organism>
<evidence type="ECO:0000256" key="1">
    <source>
        <dbReference type="SAM" id="MobiDB-lite"/>
    </source>
</evidence>
<accession>A0AAJ1IKD7</accession>
<name>A0AAJ1IKD7_9SPIO</name>
<feature type="compositionally biased region" description="Basic and acidic residues" evidence="1">
    <location>
        <begin position="35"/>
        <end position="103"/>
    </location>
</feature>
<proteinExistence type="predicted"/>